<dbReference type="SUPFAM" id="SSF55826">
    <property type="entry name" value="YbaK/ProRS associated domain"/>
    <property type="match status" value="1"/>
</dbReference>
<dbReference type="Pfam" id="PF00587">
    <property type="entry name" value="tRNA-synt_2b"/>
    <property type="match status" value="1"/>
</dbReference>
<dbReference type="InterPro" id="IPR002316">
    <property type="entry name" value="Pro-tRNA-ligase_IIa"/>
</dbReference>
<comment type="catalytic activity">
    <reaction evidence="9 10">
        <text>tRNA(Pro) + L-proline + ATP = L-prolyl-tRNA(Pro) + AMP + diphosphate</text>
        <dbReference type="Rhea" id="RHEA:14305"/>
        <dbReference type="Rhea" id="RHEA-COMP:9700"/>
        <dbReference type="Rhea" id="RHEA-COMP:9702"/>
        <dbReference type="ChEBI" id="CHEBI:30616"/>
        <dbReference type="ChEBI" id="CHEBI:33019"/>
        <dbReference type="ChEBI" id="CHEBI:60039"/>
        <dbReference type="ChEBI" id="CHEBI:78442"/>
        <dbReference type="ChEBI" id="CHEBI:78532"/>
        <dbReference type="ChEBI" id="CHEBI:456215"/>
        <dbReference type="EC" id="6.1.1.15"/>
    </reaction>
</comment>
<organism evidence="12 13">
    <name type="scientific">Legionella tucsonensis</name>
    <dbReference type="NCBI Taxonomy" id="40335"/>
    <lineage>
        <taxon>Bacteria</taxon>
        <taxon>Pseudomonadati</taxon>
        <taxon>Pseudomonadota</taxon>
        <taxon>Gammaproteobacteria</taxon>
        <taxon>Legionellales</taxon>
        <taxon>Legionellaceae</taxon>
        <taxon>Legionella</taxon>
    </lineage>
</organism>
<dbReference type="PANTHER" id="PTHR42753:SF2">
    <property type="entry name" value="PROLINE--TRNA LIGASE"/>
    <property type="match status" value="1"/>
</dbReference>
<evidence type="ECO:0000256" key="5">
    <source>
        <dbReference type="ARBA" id="ARBA00022741"/>
    </source>
</evidence>
<evidence type="ECO:0000256" key="10">
    <source>
        <dbReference type="HAMAP-Rule" id="MF_01569"/>
    </source>
</evidence>
<evidence type="ECO:0000313" key="13">
    <source>
        <dbReference type="Proteomes" id="UP000054693"/>
    </source>
</evidence>
<protein>
    <recommendedName>
        <fullName evidence="10">Proline--tRNA ligase</fullName>
        <ecNumber evidence="10">6.1.1.15</ecNumber>
    </recommendedName>
    <alternativeName>
        <fullName evidence="10">Prolyl-tRNA synthetase</fullName>
        <shortName evidence="10">ProRS</shortName>
    </alternativeName>
</protein>
<dbReference type="PROSITE" id="PS50862">
    <property type="entry name" value="AA_TRNA_LIGASE_II"/>
    <property type="match status" value="1"/>
</dbReference>
<comment type="subunit">
    <text evidence="2 10">Homodimer.</text>
</comment>
<dbReference type="CDD" id="cd00779">
    <property type="entry name" value="ProRS_core_prok"/>
    <property type="match status" value="1"/>
</dbReference>
<dbReference type="FunFam" id="3.30.930.10:FF:000043">
    <property type="entry name" value="Proline--tRNA ligase"/>
    <property type="match status" value="1"/>
</dbReference>
<keyword evidence="13" id="KW-1185">Reference proteome</keyword>
<dbReference type="SUPFAM" id="SSF55681">
    <property type="entry name" value="Class II aaRS and biotin synthetases"/>
    <property type="match status" value="1"/>
</dbReference>
<gene>
    <name evidence="10 12" type="primary">proS</name>
    <name evidence="12" type="ORF">Ltuc_0568</name>
</gene>
<dbReference type="InterPro" id="IPR023717">
    <property type="entry name" value="Pro-tRNA-Synthase_IIa_type1"/>
</dbReference>
<keyword evidence="8 10" id="KW-0030">Aminoacyl-tRNA synthetase</keyword>
<dbReference type="InterPro" id="IPR045864">
    <property type="entry name" value="aa-tRNA-synth_II/BPL/LPL"/>
</dbReference>
<dbReference type="InterPro" id="IPR036754">
    <property type="entry name" value="YbaK/aa-tRNA-synt-asso_dom_sf"/>
</dbReference>
<dbReference type="InterPro" id="IPR036621">
    <property type="entry name" value="Anticodon-bd_dom_sf"/>
</dbReference>
<evidence type="ECO:0000256" key="6">
    <source>
        <dbReference type="ARBA" id="ARBA00022840"/>
    </source>
</evidence>
<reference evidence="12 13" key="1">
    <citation type="submission" date="2015-11" db="EMBL/GenBank/DDBJ databases">
        <title>Genomic analysis of 38 Legionella species identifies large and diverse effector repertoires.</title>
        <authorList>
            <person name="Burstein D."/>
            <person name="Amaro F."/>
            <person name="Zusman T."/>
            <person name="Lifshitz Z."/>
            <person name="Cohen O."/>
            <person name="Gilbert J.A."/>
            <person name="Pupko T."/>
            <person name="Shuman H.A."/>
            <person name="Segal G."/>
        </authorList>
    </citation>
    <scope>NUCLEOTIDE SEQUENCE [LARGE SCALE GENOMIC DNA]</scope>
    <source>
        <strain evidence="12 13">ATCC 49180</strain>
    </source>
</reference>
<comment type="subcellular location">
    <subcellularLocation>
        <location evidence="1 10">Cytoplasm</location>
    </subcellularLocation>
</comment>
<dbReference type="InterPro" id="IPR002314">
    <property type="entry name" value="aa-tRNA-synt_IIb"/>
</dbReference>
<dbReference type="SUPFAM" id="SSF52954">
    <property type="entry name" value="Class II aaRS ABD-related"/>
    <property type="match status" value="1"/>
</dbReference>
<keyword evidence="6 10" id="KW-0067">ATP-binding</keyword>
<keyword evidence="3 10" id="KW-0963">Cytoplasm</keyword>
<keyword evidence="4 10" id="KW-0436">Ligase</keyword>
<dbReference type="Gene3D" id="3.40.50.800">
    <property type="entry name" value="Anticodon-binding domain"/>
    <property type="match status" value="1"/>
</dbReference>
<dbReference type="CDD" id="cd04334">
    <property type="entry name" value="ProRS-INS"/>
    <property type="match status" value="1"/>
</dbReference>
<evidence type="ECO:0000256" key="3">
    <source>
        <dbReference type="ARBA" id="ARBA00022490"/>
    </source>
</evidence>
<evidence type="ECO:0000256" key="8">
    <source>
        <dbReference type="ARBA" id="ARBA00023146"/>
    </source>
</evidence>
<keyword evidence="5 10" id="KW-0547">Nucleotide-binding</keyword>
<dbReference type="InterPro" id="IPR033730">
    <property type="entry name" value="ProRS_core_prok"/>
</dbReference>
<dbReference type="InterPro" id="IPR007214">
    <property type="entry name" value="YbaK/aa-tRNA-synth-assoc-dom"/>
</dbReference>
<feature type="domain" description="Aminoacyl-transfer RNA synthetases class-II family profile" evidence="11">
    <location>
        <begin position="61"/>
        <end position="492"/>
    </location>
</feature>
<dbReference type="PRINTS" id="PR01046">
    <property type="entry name" value="TRNASYNTHPRO"/>
</dbReference>
<dbReference type="NCBIfam" id="NF006625">
    <property type="entry name" value="PRK09194.1"/>
    <property type="match status" value="1"/>
</dbReference>
<dbReference type="EMBL" id="LNZA01000001">
    <property type="protein sequence ID" value="KTD72721.1"/>
    <property type="molecule type" value="Genomic_DNA"/>
</dbReference>
<dbReference type="PANTHER" id="PTHR42753">
    <property type="entry name" value="MITOCHONDRIAL RIBOSOME PROTEIN L39/PROLYL-TRNA LIGASE FAMILY MEMBER"/>
    <property type="match status" value="1"/>
</dbReference>
<comment type="similarity">
    <text evidence="10">Belongs to the class-II aminoacyl-tRNA synthetase family. ProS type 1 subfamily.</text>
</comment>
<dbReference type="InterPro" id="IPR006195">
    <property type="entry name" value="aa-tRNA-synth_II"/>
</dbReference>
<keyword evidence="7 10" id="KW-0648">Protein biosynthesis</keyword>
<evidence type="ECO:0000313" key="12">
    <source>
        <dbReference type="EMBL" id="KTD72721.1"/>
    </source>
</evidence>
<dbReference type="AlphaFoldDB" id="A0A0W0ZU96"/>
<dbReference type="Pfam" id="PF03129">
    <property type="entry name" value="HGTP_anticodon"/>
    <property type="match status" value="1"/>
</dbReference>
<sequence length="596" mass="67098">MSDVISSVFERKLMYNASIKNNTISGVEMRASQWFLATLKETPNDAEIVSHQLMLRTGMIRKLGSGLYTWMPLGLKVLRKVEQIVREEMNRIHSMELLMPAVQPAELWQETGRWDTFGGLLLTMKDANGRDYCFGPTHEEVITDIMRNELQSYKQLPASFYQIQTKFRDEIRPRFGVMRAREFIMKDAYSFHLNLESLQMTYKDMYQAYCRIFDRLGLKYRAVEADTGAIGGSASHEFQVLADSGEDLIFYSDQGDYAANIEQATSLKPEKATPTNQKMILVDTPNKKTIAEVAKFLVVASSQTIKTLIVKGREHPMVALVLRGDDELNEVKAMKHPSVHSPLQFIDEESVLKTLKAPIGSLGPVNLSIPVIVDHHALAMDSFICGANQADKHYQYAAWDKDVSEYLAADLRNVKEGDVSPDGKGILHSCRGIEVGHVFQLGDKYAKAMNATVINEQGQLETMLMGCYGLGITRVVAAAIEQHHDQHGIIWPQNIAPFQVVIIPLNSHRSEVVKKQADALYERLKELGVDVLIDDRNERAGVLFADHDLIGIPHRIIISERNMEQNCVEYKSRATGETQQLSLDKAIDAIMQLISK</sequence>
<comment type="domain">
    <text evidence="10">Consists of three domains: the N-terminal catalytic domain, the editing domain and the C-terminal anticodon-binding domain.</text>
</comment>
<dbReference type="CDD" id="cd00861">
    <property type="entry name" value="ProRS_anticodon_short"/>
    <property type="match status" value="1"/>
</dbReference>
<dbReference type="InterPro" id="IPR050062">
    <property type="entry name" value="Pro-tRNA_synthetase"/>
</dbReference>
<dbReference type="GO" id="GO:0002161">
    <property type="term" value="F:aminoacyl-tRNA deacylase activity"/>
    <property type="evidence" value="ECO:0007669"/>
    <property type="project" value="InterPro"/>
</dbReference>
<dbReference type="HAMAP" id="MF_01569">
    <property type="entry name" value="Pro_tRNA_synth_type1"/>
    <property type="match status" value="1"/>
</dbReference>
<evidence type="ECO:0000256" key="2">
    <source>
        <dbReference type="ARBA" id="ARBA00011738"/>
    </source>
</evidence>
<dbReference type="NCBIfam" id="TIGR00409">
    <property type="entry name" value="proS_fam_II"/>
    <property type="match status" value="1"/>
</dbReference>
<dbReference type="PIRSF" id="PIRSF001535">
    <property type="entry name" value="ProRS_1"/>
    <property type="match status" value="1"/>
</dbReference>
<accession>A0A0W0ZU96</accession>
<dbReference type="GO" id="GO:0005524">
    <property type="term" value="F:ATP binding"/>
    <property type="evidence" value="ECO:0007669"/>
    <property type="project" value="UniProtKB-UniRule"/>
</dbReference>
<dbReference type="FunFam" id="3.30.930.10:FF:000015">
    <property type="entry name" value="Proline--tRNA ligase"/>
    <property type="match status" value="1"/>
</dbReference>
<dbReference type="GO" id="GO:0004827">
    <property type="term" value="F:proline-tRNA ligase activity"/>
    <property type="evidence" value="ECO:0007669"/>
    <property type="project" value="UniProtKB-UniRule"/>
</dbReference>
<dbReference type="InterPro" id="IPR004500">
    <property type="entry name" value="Pro-tRNA-synth_IIa_bac-type"/>
</dbReference>
<evidence type="ECO:0000256" key="1">
    <source>
        <dbReference type="ARBA" id="ARBA00004496"/>
    </source>
</evidence>
<evidence type="ECO:0000256" key="4">
    <source>
        <dbReference type="ARBA" id="ARBA00022598"/>
    </source>
</evidence>
<evidence type="ECO:0000256" key="7">
    <source>
        <dbReference type="ARBA" id="ARBA00022917"/>
    </source>
</evidence>
<dbReference type="InterPro" id="IPR044140">
    <property type="entry name" value="ProRS_anticodon_short"/>
</dbReference>
<dbReference type="Gene3D" id="3.30.930.10">
    <property type="entry name" value="Bira Bifunctional Protein, Domain 2"/>
    <property type="match status" value="2"/>
</dbReference>
<comment type="function">
    <text evidence="10">Catalyzes the attachment of proline to tRNA(Pro) in a two-step reaction: proline is first activated by ATP to form Pro-AMP and then transferred to the acceptor end of tRNA(Pro). As ProRS can inadvertently accommodate and process non-cognate amino acids such as alanine and cysteine, to avoid such errors it has two additional distinct editing activities against alanine. One activity is designated as 'pretransfer' editing and involves the tRNA(Pro)-independent hydrolysis of activated Ala-AMP. The other activity is designated 'posttransfer' editing and involves deacylation of mischarged Ala-tRNA(Pro). The misacylated Cys-tRNA(Pro) is not edited by ProRS.</text>
</comment>
<name>A0A0W0ZU96_9GAMM</name>
<dbReference type="STRING" id="40335.Ltuc_0568"/>
<dbReference type="Pfam" id="PF04073">
    <property type="entry name" value="tRNA_edit"/>
    <property type="match status" value="1"/>
</dbReference>
<evidence type="ECO:0000259" key="11">
    <source>
        <dbReference type="PROSITE" id="PS50862"/>
    </source>
</evidence>
<dbReference type="PATRIC" id="fig|40335.7.peg.591"/>
<dbReference type="InterPro" id="IPR004154">
    <property type="entry name" value="Anticodon-bd"/>
</dbReference>
<proteinExistence type="inferred from homology"/>
<dbReference type="GO" id="GO:0005829">
    <property type="term" value="C:cytosol"/>
    <property type="evidence" value="ECO:0007669"/>
    <property type="project" value="TreeGrafter"/>
</dbReference>
<dbReference type="GO" id="GO:0006433">
    <property type="term" value="P:prolyl-tRNA aminoacylation"/>
    <property type="evidence" value="ECO:0007669"/>
    <property type="project" value="UniProtKB-UniRule"/>
</dbReference>
<evidence type="ECO:0000256" key="9">
    <source>
        <dbReference type="ARBA" id="ARBA00047671"/>
    </source>
</evidence>
<comment type="caution">
    <text evidence="12">The sequence shown here is derived from an EMBL/GenBank/DDBJ whole genome shotgun (WGS) entry which is preliminary data.</text>
</comment>
<dbReference type="Proteomes" id="UP000054693">
    <property type="component" value="Unassembled WGS sequence"/>
</dbReference>
<dbReference type="EC" id="6.1.1.15" evidence="10"/>